<dbReference type="Pfam" id="PF12770">
    <property type="entry name" value="CHAT"/>
    <property type="match status" value="1"/>
</dbReference>
<name>A0A480B181_9BURK</name>
<organism evidence="2 3">
    <name type="scientific">Pseudaquabacterium pictum</name>
    <dbReference type="NCBI Taxonomy" id="2315236"/>
    <lineage>
        <taxon>Bacteria</taxon>
        <taxon>Pseudomonadati</taxon>
        <taxon>Pseudomonadota</taxon>
        <taxon>Betaproteobacteria</taxon>
        <taxon>Burkholderiales</taxon>
        <taxon>Sphaerotilaceae</taxon>
        <taxon>Pseudaquabacterium</taxon>
    </lineage>
</organism>
<dbReference type="SUPFAM" id="SSF48452">
    <property type="entry name" value="TPR-like"/>
    <property type="match status" value="2"/>
</dbReference>
<dbReference type="RefSeq" id="WP_137734538.1">
    <property type="nucleotide sequence ID" value="NZ_BJCL01000011.1"/>
</dbReference>
<sequence length="939" mass="98169">MTDELAAGLVADAQRDLPQPLGVDAVALAWALKAVCFAAWSTAPARAVRCAALLAELQARAQTPDHGDRARIEIAAVAHWVQGIAHLCEGRMGPACGSLDAAHAAFTVLQQPQHAAQTRVSKVMALSLLGQHDAAMRCGLDALQQFVALGDELAAGKIEVNLGTLATRQDRHADAARLFRSAAVRGARARDRSLSIHADIALANALTWLSDFDEAMRINRRARMRAETHGLAVAAALADGAIGRIALHRGHYHAALRALAAASHGFAQAGASPQQCIEAEAALADAYSAVNLLPEAVALYRQVVARALEIGAPVEQARATLDCARAQLRLGRTDEALQGLAQARQLFAAQDNAASVALTDLALASAQLKAGRPADALDSAGRAGAALQRSGVAGWQLEADATAADAAAALGLADQAQRGLQRVLQQAQALGLGAVELAGHQGLGRLAASQGDTVQARQHLGAALALIDRSRLALQGDSFRSAIGAQAEEAHDLLVRLSVQGGDSPAALLALMEQGRARALALGVQDSSAQPADPALDPLRLKLQWARDQWRLAIAEGDTPLEPLARRVTALEQAVLQAHLRAQLQAGQPAGTAAPAAAGSPFDTAALQAALPADTALVAFHLLDDQLLAVVATRHQVRHHLQPVPGLGQRLAGLRFQIDSQRCRSPGLQAHAAQLLARVQAHLQALHRLVWAGVAPLVREHERVVVVPHRSLHYLPFAALHDGQGWLAQRHEICLAPSATLWLAGRSAPARLPRRVVAVGHADASLPHVDAELQAVARAFGGRARVFSGQAATQAALRTALPGQDVLHLACHAQFRADNPSFSALELADGGLTLLDAQRLPVAGMLVALSACETGLSHIAPGDELLGLVRGFVLAGAPTVLASLWMVDDASTARLMRGFYSRLAAGARPAAALRAAQLALADEGAHPFHWAAFALHGQG</sequence>
<accession>A0A480B181</accession>
<evidence type="ECO:0000313" key="2">
    <source>
        <dbReference type="EMBL" id="GCL64818.1"/>
    </source>
</evidence>
<dbReference type="EMBL" id="BJCL01000011">
    <property type="protein sequence ID" value="GCL64818.1"/>
    <property type="molecule type" value="Genomic_DNA"/>
</dbReference>
<comment type="caution">
    <text evidence="2">The sequence shown here is derived from an EMBL/GenBank/DDBJ whole genome shotgun (WGS) entry which is preliminary data.</text>
</comment>
<gene>
    <name evidence="2" type="ORF">AQPW35_38990</name>
</gene>
<proteinExistence type="predicted"/>
<dbReference type="OrthoDB" id="9771112at2"/>
<dbReference type="Gene3D" id="1.25.40.10">
    <property type="entry name" value="Tetratricopeptide repeat domain"/>
    <property type="match status" value="2"/>
</dbReference>
<dbReference type="Proteomes" id="UP000301751">
    <property type="component" value="Unassembled WGS sequence"/>
</dbReference>
<evidence type="ECO:0000259" key="1">
    <source>
        <dbReference type="Pfam" id="PF12770"/>
    </source>
</evidence>
<evidence type="ECO:0000313" key="3">
    <source>
        <dbReference type="Proteomes" id="UP000301751"/>
    </source>
</evidence>
<dbReference type="PANTHER" id="PTHR10098">
    <property type="entry name" value="RAPSYN-RELATED"/>
    <property type="match status" value="1"/>
</dbReference>
<protein>
    <submittedName>
        <fullName evidence="2">CHAT domain-containing protein</fullName>
    </submittedName>
</protein>
<dbReference type="InterPro" id="IPR011990">
    <property type="entry name" value="TPR-like_helical_dom_sf"/>
</dbReference>
<keyword evidence="3" id="KW-1185">Reference proteome</keyword>
<reference evidence="3" key="1">
    <citation type="submission" date="2019-03" db="EMBL/GenBank/DDBJ databases">
        <title>Aquabacterium pictum sp.nov., the first bacteriochlorophyll a-containing freshwater bacterium in the genus Aquabacterium of the class Betaproteobacteria.</title>
        <authorList>
            <person name="Hirose S."/>
            <person name="Tank M."/>
            <person name="Hara E."/>
            <person name="Tamaki H."/>
            <person name="Takaichi S."/>
            <person name="Haruta S."/>
            <person name="Hanada S."/>
        </authorList>
    </citation>
    <scope>NUCLEOTIDE SEQUENCE [LARGE SCALE GENOMIC DNA]</scope>
    <source>
        <strain evidence="3">W35</strain>
    </source>
</reference>
<dbReference type="AlphaFoldDB" id="A0A480B181"/>
<feature type="domain" description="CHAT" evidence="1">
    <location>
        <begin position="681"/>
        <end position="937"/>
    </location>
</feature>
<dbReference type="InterPro" id="IPR024983">
    <property type="entry name" value="CHAT_dom"/>
</dbReference>